<accession>A0A3N9X847</accession>
<dbReference type="PRINTS" id="PR00364">
    <property type="entry name" value="DISEASERSIST"/>
</dbReference>
<dbReference type="RefSeq" id="WP_124773141.1">
    <property type="nucleotide sequence ID" value="NZ_QGSZ01000205.1"/>
</dbReference>
<dbReference type="EMBL" id="QGSZ01000205">
    <property type="protein sequence ID" value="RQX02547.1"/>
    <property type="molecule type" value="Genomic_DNA"/>
</dbReference>
<comment type="caution">
    <text evidence="1">The sequence shown here is derived from an EMBL/GenBank/DDBJ whole genome shotgun (WGS) entry which is preliminary data.</text>
</comment>
<evidence type="ECO:0000313" key="1">
    <source>
        <dbReference type="EMBL" id="RQX02547.1"/>
    </source>
</evidence>
<keyword evidence="2" id="KW-1185">Reference proteome</keyword>
<evidence type="ECO:0000313" key="2">
    <source>
        <dbReference type="Proteomes" id="UP000282312"/>
    </source>
</evidence>
<name>A0A3N9X847_9ACTN</name>
<dbReference type="PANTHER" id="PTHR46082">
    <property type="entry name" value="ATP/GTP-BINDING PROTEIN-RELATED"/>
    <property type="match status" value="1"/>
</dbReference>
<dbReference type="Proteomes" id="UP000282312">
    <property type="component" value="Unassembled WGS sequence"/>
</dbReference>
<gene>
    <name evidence="1" type="ORF">DLJ59_15060</name>
</gene>
<dbReference type="Gene3D" id="1.25.40.10">
    <property type="entry name" value="Tetratricopeptide repeat domain"/>
    <property type="match status" value="2"/>
</dbReference>
<dbReference type="Pfam" id="PF13374">
    <property type="entry name" value="TPR_10"/>
    <property type="match status" value="2"/>
</dbReference>
<dbReference type="AlphaFoldDB" id="A0A3N9X847"/>
<organism evidence="1 2">
    <name type="scientific">Micromonospora inaquosa</name>
    <dbReference type="NCBI Taxonomy" id="2203716"/>
    <lineage>
        <taxon>Bacteria</taxon>
        <taxon>Bacillati</taxon>
        <taxon>Actinomycetota</taxon>
        <taxon>Actinomycetes</taxon>
        <taxon>Micromonosporales</taxon>
        <taxon>Micromonosporaceae</taxon>
        <taxon>Micromonospora</taxon>
    </lineage>
</organism>
<dbReference type="Pfam" id="PF13424">
    <property type="entry name" value="TPR_12"/>
    <property type="match status" value="2"/>
</dbReference>
<feature type="non-terminal residue" evidence="1">
    <location>
        <position position="1"/>
    </location>
</feature>
<dbReference type="InterPro" id="IPR053137">
    <property type="entry name" value="NLR-like"/>
</dbReference>
<dbReference type="SUPFAM" id="SSF48452">
    <property type="entry name" value="TPR-like"/>
    <property type="match status" value="2"/>
</dbReference>
<proteinExistence type="predicted"/>
<sequence>RLQRTALVSTRPPVDRLTVEPELRGRDGFVADLVAGLEPDDAPGPRPAYVLHGLGGCGKTMLALAVAQRAMARGIRTWWVFAGGAESVWAGMLALAAELGANAEQLSLGSSPDLLWRLLDAQTEPWLLIIDNVDDPRGGLALPGSELTDGTGWLRPVNGRRGMVLLTTRDGRDATWGDPPPPWLRLVPVGPLSHRDGGAVLTGLAGPDAGTQEDAEHLAERLGGLPLALRLAGRYLAQAGRLPPAIAGPRPVHTYRAFAEALDDGRHDELFTGLSEATGSADRRARDLIGRAWEPALDLLGQQRVAHARPMLRLLACFEPGPVPHGLVLVSKLLADSPLFLGADRYQVWEALRALTGLGLVEVARTEATDPALATTIAIHPLVRETSRQQPDLHVDVHRYLELLARLLNRVTASLDPRDLTTWERWQALAEHCQSPLGLVEEYRIDAWDVPPDLLTPAIQATRFLRATGQLRRAAAAQQRMLRIGRRVFDPEHPQMLGVAHEHGRVQYDLGRLDTAARELRTVLAARQRVLGPDDPDTLTTQHYLARVLRDRGELGRAERLLSHTLQKRRMVLGEEHPDTLTTRNVAADVLRARGRPDLAGPELDAVLAAQARVLGIEHPAALVTRYHRALLWRDRGDLQAAADGLAELVDVSRRVLGAEHPRTLTALQALIDVRYDLGALGEAETAARSLLDVRRHNLGDDHPATLATRHRLGQILVRRGDYRMADHELSATLEGRRRVLGPRHRDTTATRADLDALRQRPVG</sequence>
<dbReference type="InterPro" id="IPR011990">
    <property type="entry name" value="TPR-like_helical_dom_sf"/>
</dbReference>
<dbReference type="InterPro" id="IPR027417">
    <property type="entry name" value="P-loop_NTPase"/>
</dbReference>
<dbReference type="OrthoDB" id="3210382at2"/>
<dbReference type="PANTHER" id="PTHR46082:SF6">
    <property type="entry name" value="AAA+ ATPASE DOMAIN-CONTAINING PROTEIN-RELATED"/>
    <property type="match status" value="1"/>
</dbReference>
<protein>
    <submittedName>
        <fullName evidence="1">ATP/GTP-binding protein</fullName>
    </submittedName>
</protein>
<dbReference type="SUPFAM" id="SSF52540">
    <property type="entry name" value="P-loop containing nucleoside triphosphate hydrolases"/>
    <property type="match status" value="1"/>
</dbReference>
<reference evidence="1 2" key="1">
    <citation type="submission" date="2018-05" db="EMBL/GenBank/DDBJ databases">
        <title>Micromonospora from Atacama Desert.</title>
        <authorList>
            <person name="Carro L."/>
            <person name="Goodfellow M."/>
            <person name="Klenk H.-P."/>
        </authorList>
    </citation>
    <scope>NUCLEOTIDE SEQUENCE [LARGE SCALE GENOMIC DNA]</scope>
    <source>
        <strain evidence="1 2">LB39</strain>
    </source>
</reference>
<dbReference type="Gene3D" id="3.40.50.300">
    <property type="entry name" value="P-loop containing nucleotide triphosphate hydrolases"/>
    <property type="match status" value="1"/>
</dbReference>